<evidence type="ECO:0000313" key="2">
    <source>
        <dbReference type="EMBL" id="EDV94555.1"/>
    </source>
</evidence>
<accession>B4JS15</accession>
<dbReference type="InterPro" id="IPR000718">
    <property type="entry name" value="Peptidase_M13"/>
</dbReference>
<dbReference type="SUPFAM" id="SSF55486">
    <property type="entry name" value="Metalloproteases ('zincins'), catalytic domain"/>
    <property type="match status" value="2"/>
</dbReference>
<feature type="signal peptide" evidence="1">
    <location>
        <begin position="1"/>
        <end position="20"/>
    </location>
</feature>
<dbReference type="EMBL" id="CH916373">
    <property type="protein sequence ID" value="EDV94555.1"/>
    <property type="molecule type" value="Genomic_DNA"/>
</dbReference>
<dbReference type="InParanoid" id="B4JS15"/>
<keyword evidence="1" id="KW-0732">Signal</keyword>
<dbReference type="HOGENOM" id="CLU_700718_0_0_1"/>
<dbReference type="GO" id="GO:0006508">
    <property type="term" value="P:proteolysis"/>
    <property type="evidence" value="ECO:0007669"/>
    <property type="project" value="InterPro"/>
</dbReference>
<sequence>MLTALLAGVLCLWAVPGLEAQVPYERNLSKLRINELGNLAMQMEHSINAEKYACESYFDHVCSRNRPLFSIMGHMPQTSDLIQLLTKLQNDPVQFEAKQKLIDFFISCNTRKSLMDCYRETFEYFKPLFGYIITKDLVEASSHELQDFRDLIQSFLVRTQTVFDNDVNPIRNKLRTYREKFASPGIYFYAGDLNREYAALRIYRESYDHNLRNLEQHRKRNSSYELGVQRTMLDWSLYLYQSQHKPMSYYYPTFTVHLYMTMFNITERQRDFTRFREDVECLKLPQYVNVLSEARMLAVIYLKSFRHTWQEYSDWIQLSTKHREIYDQENEILRQHHLSNKRLFFTLYAQNFCEFGKELAEHVFYLGLKENADFFNTYSCGFQTDTARDCV</sequence>
<dbReference type="STRING" id="7222.B4JS15"/>
<reference evidence="2 3" key="1">
    <citation type="journal article" date="2007" name="Nature">
        <title>Evolution of genes and genomes on the Drosophila phylogeny.</title>
        <authorList>
            <consortium name="Drosophila 12 Genomes Consortium"/>
            <person name="Clark A.G."/>
            <person name="Eisen M.B."/>
            <person name="Smith D.R."/>
            <person name="Bergman C.M."/>
            <person name="Oliver B."/>
            <person name="Markow T.A."/>
            <person name="Kaufman T.C."/>
            <person name="Kellis M."/>
            <person name="Gelbart W."/>
            <person name="Iyer V.N."/>
            <person name="Pollard D.A."/>
            <person name="Sackton T.B."/>
            <person name="Larracuente A.M."/>
            <person name="Singh N.D."/>
            <person name="Abad J.P."/>
            <person name="Abt D.N."/>
            <person name="Adryan B."/>
            <person name="Aguade M."/>
            <person name="Akashi H."/>
            <person name="Anderson W.W."/>
            <person name="Aquadro C.F."/>
            <person name="Ardell D.H."/>
            <person name="Arguello R."/>
            <person name="Artieri C.G."/>
            <person name="Barbash D.A."/>
            <person name="Barker D."/>
            <person name="Barsanti P."/>
            <person name="Batterham P."/>
            <person name="Batzoglou S."/>
            <person name="Begun D."/>
            <person name="Bhutkar A."/>
            <person name="Blanco E."/>
            <person name="Bosak S.A."/>
            <person name="Bradley R.K."/>
            <person name="Brand A.D."/>
            <person name="Brent M.R."/>
            <person name="Brooks A.N."/>
            <person name="Brown R.H."/>
            <person name="Butlin R.K."/>
            <person name="Caggese C."/>
            <person name="Calvi B.R."/>
            <person name="Bernardo de Carvalho A."/>
            <person name="Caspi A."/>
            <person name="Castrezana S."/>
            <person name="Celniker S.E."/>
            <person name="Chang J.L."/>
            <person name="Chapple C."/>
            <person name="Chatterji S."/>
            <person name="Chinwalla A."/>
            <person name="Civetta A."/>
            <person name="Clifton S.W."/>
            <person name="Comeron J.M."/>
            <person name="Costello J.C."/>
            <person name="Coyne J.A."/>
            <person name="Daub J."/>
            <person name="David R.G."/>
            <person name="Delcher A.L."/>
            <person name="Delehaunty K."/>
            <person name="Do C.B."/>
            <person name="Ebling H."/>
            <person name="Edwards K."/>
            <person name="Eickbush T."/>
            <person name="Evans J.D."/>
            <person name="Filipski A."/>
            <person name="Findeiss S."/>
            <person name="Freyhult E."/>
            <person name="Fulton L."/>
            <person name="Fulton R."/>
            <person name="Garcia A.C."/>
            <person name="Gardiner A."/>
            <person name="Garfield D.A."/>
            <person name="Garvin B.E."/>
            <person name="Gibson G."/>
            <person name="Gilbert D."/>
            <person name="Gnerre S."/>
            <person name="Godfrey J."/>
            <person name="Good R."/>
            <person name="Gotea V."/>
            <person name="Gravely B."/>
            <person name="Greenberg A.J."/>
            <person name="Griffiths-Jones S."/>
            <person name="Gross S."/>
            <person name="Guigo R."/>
            <person name="Gustafson E.A."/>
            <person name="Haerty W."/>
            <person name="Hahn M.W."/>
            <person name="Halligan D.L."/>
            <person name="Halpern A.L."/>
            <person name="Halter G.M."/>
            <person name="Han M.V."/>
            <person name="Heger A."/>
            <person name="Hillier L."/>
            <person name="Hinrichs A.S."/>
            <person name="Holmes I."/>
            <person name="Hoskins R.A."/>
            <person name="Hubisz M.J."/>
            <person name="Hultmark D."/>
            <person name="Huntley M.A."/>
            <person name="Jaffe D.B."/>
            <person name="Jagadeeshan S."/>
            <person name="Jeck W.R."/>
            <person name="Johnson J."/>
            <person name="Jones C.D."/>
            <person name="Jordan W.C."/>
            <person name="Karpen G.H."/>
            <person name="Kataoka E."/>
            <person name="Keightley P.D."/>
            <person name="Kheradpour P."/>
            <person name="Kirkness E.F."/>
            <person name="Koerich L.B."/>
            <person name="Kristiansen K."/>
            <person name="Kudrna D."/>
            <person name="Kulathinal R.J."/>
            <person name="Kumar S."/>
            <person name="Kwok R."/>
            <person name="Lander E."/>
            <person name="Langley C.H."/>
            <person name="Lapoint R."/>
            <person name="Lazzaro B.P."/>
            <person name="Lee S.J."/>
            <person name="Levesque L."/>
            <person name="Li R."/>
            <person name="Lin C.F."/>
            <person name="Lin M.F."/>
            <person name="Lindblad-Toh K."/>
            <person name="Llopart A."/>
            <person name="Long M."/>
            <person name="Low L."/>
            <person name="Lozovsky E."/>
            <person name="Lu J."/>
            <person name="Luo M."/>
            <person name="Machado C.A."/>
            <person name="Makalowski W."/>
            <person name="Marzo M."/>
            <person name="Matsuda M."/>
            <person name="Matzkin L."/>
            <person name="McAllister B."/>
            <person name="McBride C.S."/>
            <person name="McKernan B."/>
            <person name="McKernan K."/>
            <person name="Mendez-Lago M."/>
            <person name="Minx P."/>
            <person name="Mollenhauer M.U."/>
            <person name="Montooth K."/>
            <person name="Mount S.M."/>
            <person name="Mu X."/>
            <person name="Myers E."/>
            <person name="Negre B."/>
            <person name="Newfeld S."/>
            <person name="Nielsen R."/>
            <person name="Noor M.A."/>
            <person name="O'Grady P."/>
            <person name="Pachter L."/>
            <person name="Papaceit M."/>
            <person name="Parisi M.J."/>
            <person name="Parisi M."/>
            <person name="Parts L."/>
            <person name="Pedersen J.S."/>
            <person name="Pesole G."/>
            <person name="Phillippy A.M."/>
            <person name="Ponting C.P."/>
            <person name="Pop M."/>
            <person name="Porcelli D."/>
            <person name="Powell J.R."/>
            <person name="Prohaska S."/>
            <person name="Pruitt K."/>
            <person name="Puig M."/>
            <person name="Quesneville H."/>
            <person name="Ram K.R."/>
            <person name="Rand D."/>
            <person name="Rasmussen M.D."/>
            <person name="Reed L.K."/>
            <person name="Reenan R."/>
            <person name="Reily A."/>
            <person name="Remington K.A."/>
            <person name="Rieger T.T."/>
            <person name="Ritchie M.G."/>
            <person name="Robin C."/>
            <person name="Rogers Y.H."/>
            <person name="Rohde C."/>
            <person name="Rozas J."/>
            <person name="Rubenfield M.J."/>
            <person name="Ruiz A."/>
            <person name="Russo S."/>
            <person name="Salzberg S.L."/>
            <person name="Sanchez-Gracia A."/>
            <person name="Saranga D.J."/>
            <person name="Sato H."/>
            <person name="Schaeffer S.W."/>
            <person name="Schatz M.C."/>
            <person name="Schlenke T."/>
            <person name="Schwartz R."/>
            <person name="Segarra C."/>
            <person name="Singh R.S."/>
            <person name="Sirot L."/>
            <person name="Sirota M."/>
            <person name="Sisneros N.B."/>
            <person name="Smith C.D."/>
            <person name="Smith T.F."/>
            <person name="Spieth J."/>
            <person name="Stage D.E."/>
            <person name="Stark A."/>
            <person name="Stephan W."/>
            <person name="Strausberg R.L."/>
            <person name="Strempel S."/>
            <person name="Sturgill D."/>
            <person name="Sutton G."/>
            <person name="Sutton G.G."/>
            <person name="Tao W."/>
            <person name="Teichmann S."/>
            <person name="Tobari Y.N."/>
            <person name="Tomimura Y."/>
            <person name="Tsolas J.M."/>
            <person name="Valente V.L."/>
            <person name="Venter E."/>
            <person name="Venter J.C."/>
            <person name="Vicario S."/>
            <person name="Vieira F.G."/>
            <person name="Vilella A.J."/>
            <person name="Villasante A."/>
            <person name="Walenz B."/>
            <person name="Wang J."/>
            <person name="Wasserman M."/>
            <person name="Watts T."/>
            <person name="Wilson D."/>
            <person name="Wilson R.K."/>
            <person name="Wing R.A."/>
            <person name="Wolfner M.F."/>
            <person name="Wong A."/>
            <person name="Wong G.K."/>
            <person name="Wu C.I."/>
            <person name="Wu G."/>
            <person name="Yamamoto D."/>
            <person name="Yang H.P."/>
            <person name="Yang S.P."/>
            <person name="Yorke J.A."/>
            <person name="Yoshida K."/>
            <person name="Zdobnov E."/>
            <person name="Zhang P."/>
            <person name="Zhang Y."/>
            <person name="Zimin A.V."/>
            <person name="Baldwin J."/>
            <person name="Abdouelleil A."/>
            <person name="Abdulkadir J."/>
            <person name="Abebe A."/>
            <person name="Abera B."/>
            <person name="Abreu J."/>
            <person name="Acer S.C."/>
            <person name="Aftuck L."/>
            <person name="Alexander A."/>
            <person name="An P."/>
            <person name="Anderson E."/>
            <person name="Anderson S."/>
            <person name="Arachi H."/>
            <person name="Azer M."/>
            <person name="Bachantsang P."/>
            <person name="Barry A."/>
            <person name="Bayul T."/>
            <person name="Berlin A."/>
            <person name="Bessette D."/>
            <person name="Bloom T."/>
            <person name="Blye J."/>
            <person name="Boguslavskiy L."/>
            <person name="Bonnet C."/>
            <person name="Boukhgalter B."/>
            <person name="Bourzgui I."/>
            <person name="Brown A."/>
            <person name="Cahill P."/>
            <person name="Channer S."/>
            <person name="Cheshatsang Y."/>
            <person name="Chuda L."/>
            <person name="Citroen M."/>
            <person name="Collymore A."/>
            <person name="Cooke P."/>
            <person name="Costello M."/>
            <person name="D'Aco K."/>
            <person name="Daza R."/>
            <person name="De Haan G."/>
            <person name="DeGray S."/>
            <person name="DeMaso C."/>
            <person name="Dhargay N."/>
            <person name="Dooley K."/>
            <person name="Dooley E."/>
            <person name="Doricent M."/>
            <person name="Dorje P."/>
            <person name="Dorjee K."/>
            <person name="Dupes A."/>
            <person name="Elong R."/>
            <person name="Falk J."/>
            <person name="Farina A."/>
            <person name="Faro S."/>
            <person name="Ferguson D."/>
            <person name="Fisher S."/>
            <person name="Foley C.D."/>
            <person name="Franke A."/>
            <person name="Friedrich D."/>
            <person name="Gadbois L."/>
            <person name="Gearin G."/>
            <person name="Gearin C.R."/>
            <person name="Giannoukos G."/>
            <person name="Goode T."/>
            <person name="Graham J."/>
            <person name="Grandbois E."/>
            <person name="Grewal S."/>
            <person name="Gyaltsen K."/>
            <person name="Hafez N."/>
            <person name="Hagos B."/>
            <person name="Hall J."/>
            <person name="Henson C."/>
            <person name="Hollinger A."/>
            <person name="Honan T."/>
            <person name="Huard M.D."/>
            <person name="Hughes L."/>
            <person name="Hurhula B."/>
            <person name="Husby M.E."/>
            <person name="Kamat A."/>
            <person name="Kanga B."/>
            <person name="Kashin S."/>
            <person name="Khazanovich D."/>
            <person name="Kisner P."/>
            <person name="Lance K."/>
            <person name="Lara M."/>
            <person name="Lee W."/>
            <person name="Lennon N."/>
            <person name="Letendre F."/>
            <person name="LeVine R."/>
            <person name="Lipovsky A."/>
            <person name="Liu X."/>
            <person name="Liu J."/>
            <person name="Liu S."/>
            <person name="Lokyitsang T."/>
            <person name="Lokyitsang Y."/>
            <person name="Lubonja R."/>
            <person name="Lui A."/>
            <person name="MacDonald P."/>
            <person name="Magnisalis V."/>
            <person name="Maru K."/>
            <person name="Matthews C."/>
            <person name="McCusker W."/>
            <person name="McDonough S."/>
            <person name="Mehta T."/>
            <person name="Meldrim J."/>
            <person name="Meneus L."/>
            <person name="Mihai O."/>
            <person name="Mihalev A."/>
            <person name="Mihova T."/>
            <person name="Mittelman R."/>
            <person name="Mlenga V."/>
            <person name="Montmayeur A."/>
            <person name="Mulrain L."/>
            <person name="Navidi A."/>
            <person name="Naylor J."/>
            <person name="Negash T."/>
            <person name="Nguyen T."/>
            <person name="Nguyen N."/>
            <person name="Nicol R."/>
            <person name="Norbu C."/>
            <person name="Norbu N."/>
            <person name="Novod N."/>
            <person name="O'Neill B."/>
            <person name="Osman S."/>
            <person name="Markiewicz E."/>
            <person name="Oyono O.L."/>
            <person name="Patti C."/>
            <person name="Phunkhang P."/>
            <person name="Pierre F."/>
            <person name="Priest M."/>
            <person name="Raghuraman S."/>
            <person name="Rege F."/>
            <person name="Reyes R."/>
            <person name="Rise C."/>
            <person name="Rogov P."/>
            <person name="Ross K."/>
            <person name="Ryan E."/>
            <person name="Settipalli S."/>
            <person name="Shea T."/>
            <person name="Sherpa N."/>
            <person name="Shi L."/>
            <person name="Shih D."/>
            <person name="Sparrow T."/>
            <person name="Spaulding J."/>
            <person name="Stalker J."/>
            <person name="Stange-Thomann N."/>
            <person name="Stavropoulos S."/>
            <person name="Stone C."/>
            <person name="Strader C."/>
            <person name="Tesfaye S."/>
            <person name="Thomson T."/>
            <person name="Thoulutsang Y."/>
            <person name="Thoulutsang D."/>
            <person name="Topham K."/>
            <person name="Topping I."/>
            <person name="Tsamla T."/>
            <person name="Vassiliev H."/>
            <person name="Vo A."/>
            <person name="Wangchuk T."/>
            <person name="Wangdi T."/>
            <person name="Weiand M."/>
            <person name="Wilkinson J."/>
            <person name="Wilson A."/>
            <person name="Yadav S."/>
            <person name="Young G."/>
            <person name="Yu Q."/>
            <person name="Zembek L."/>
            <person name="Zhong D."/>
            <person name="Zimmer A."/>
            <person name="Zwirko Z."/>
            <person name="Jaffe D.B."/>
            <person name="Alvarez P."/>
            <person name="Brockman W."/>
            <person name="Butler J."/>
            <person name="Chin C."/>
            <person name="Gnerre S."/>
            <person name="Grabherr M."/>
            <person name="Kleber M."/>
            <person name="Mauceli E."/>
            <person name="MacCallum I."/>
        </authorList>
    </citation>
    <scope>NUCLEOTIDE SEQUENCE [LARGE SCALE GENOMIC DNA]</scope>
    <source>
        <strain evidence="3">Tucson 15287-2541.00</strain>
    </source>
</reference>
<dbReference type="OrthoDB" id="7890724at2759"/>
<dbReference type="eggNOG" id="ENOG502T8Y2">
    <property type="taxonomic scope" value="Eukaryota"/>
</dbReference>
<name>B4JS15_DROGR</name>
<dbReference type="AlphaFoldDB" id="B4JS15"/>
<dbReference type="OMA" id="YSCGYQT"/>
<feature type="chain" id="PRO_5002809803" evidence="1">
    <location>
        <begin position="21"/>
        <end position="391"/>
    </location>
</feature>
<dbReference type="Proteomes" id="UP000001070">
    <property type="component" value="Unassembled WGS sequence"/>
</dbReference>
<dbReference type="PhylomeDB" id="B4JS15"/>
<evidence type="ECO:0000313" key="3">
    <source>
        <dbReference type="Proteomes" id="UP000001070"/>
    </source>
</evidence>
<proteinExistence type="predicted"/>
<protein>
    <submittedName>
        <fullName evidence="2">GH19089</fullName>
    </submittedName>
</protein>
<dbReference type="KEGG" id="dgr:6567287"/>
<organism evidence="3">
    <name type="scientific">Drosophila grimshawi</name>
    <name type="common">Hawaiian fruit fly</name>
    <name type="synonym">Idiomyia grimshawi</name>
    <dbReference type="NCBI Taxonomy" id="7222"/>
    <lineage>
        <taxon>Eukaryota</taxon>
        <taxon>Metazoa</taxon>
        <taxon>Ecdysozoa</taxon>
        <taxon>Arthropoda</taxon>
        <taxon>Hexapoda</taxon>
        <taxon>Insecta</taxon>
        <taxon>Pterygota</taxon>
        <taxon>Neoptera</taxon>
        <taxon>Endopterygota</taxon>
        <taxon>Diptera</taxon>
        <taxon>Brachycera</taxon>
        <taxon>Muscomorpha</taxon>
        <taxon>Ephydroidea</taxon>
        <taxon>Drosophilidae</taxon>
        <taxon>Drosophila</taxon>
        <taxon>Hawaiian Drosophila</taxon>
    </lineage>
</organism>
<gene>
    <name evidence="2" type="primary">Dgri\GH19089</name>
    <name evidence="2" type="ORF">Dgri_GH19089</name>
</gene>
<evidence type="ECO:0000256" key="1">
    <source>
        <dbReference type="SAM" id="SignalP"/>
    </source>
</evidence>
<dbReference type="PROSITE" id="PS51885">
    <property type="entry name" value="NEPRILYSIN"/>
    <property type="match status" value="1"/>
</dbReference>
<dbReference type="GO" id="GO:0004222">
    <property type="term" value="F:metalloendopeptidase activity"/>
    <property type="evidence" value="ECO:0007669"/>
    <property type="project" value="InterPro"/>
</dbReference>
<keyword evidence="3" id="KW-1185">Reference proteome</keyword>